<dbReference type="AlphaFoldDB" id="A0A224YB86"/>
<sequence>MAFTLSFICRKHRTIQNAVSTLSQPFRRGRTLYISVYFLFFCTKCSFLLRKLILVPGHATGTMLLILLSLALPQCMLGAGVSDPRGNGNNIQRPGYGFYLPYEENPQHFDEQLLRDLTDINEPIFIKMRNYETNTPYRCHYAQKVGQMYDGSFWYNLNIRAPTRAGYQYVTFPNIAIPLRTGQHLYPNALWYRFTPAHPAALRKILTINRRLGCAVLVEQLRDGRRGCQLVQTSSTVDYKVPPQCQRAYDENCKGNSVTLYEPSCKVWQVYFPQHGTKV</sequence>
<dbReference type="EMBL" id="GFPF01003822">
    <property type="protein sequence ID" value="MAA14968.1"/>
    <property type="molecule type" value="Transcribed_RNA"/>
</dbReference>
<name>A0A224YB86_9ACAR</name>
<keyword evidence="1" id="KW-1133">Transmembrane helix</keyword>
<evidence type="ECO:0000256" key="1">
    <source>
        <dbReference type="SAM" id="Phobius"/>
    </source>
</evidence>
<proteinExistence type="predicted"/>
<dbReference type="SUPFAM" id="SSF50814">
    <property type="entry name" value="Lipocalins"/>
    <property type="match status" value="1"/>
</dbReference>
<evidence type="ECO:0000313" key="2">
    <source>
        <dbReference type="EMBL" id="MAA14968.1"/>
    </source>
</evidence>
<accession>A0A224YB86</accession>
<dbReference type="GO" id="GO:0030682">
    <property type="term" value="P:symbiont-mediated perturbation of host defenses"/>
    <property type="evidence" value="ECO:0007669"/>
    <property type="project" value="InterPro"/>
</dbReference>
<protein>
    <submittedName>
        <fullName evidence="2">Lipocalin</fullName>
    </submittedName>
</protein>
<organism evidence="2">
    <name type="scientific">Rhipicephalus zambeziensis</name>
    <dbReference type="NCBI Taxonomy" id="60191"/>
    <lineage>
        <taxon>Eukaryota</taxon>
        <taxon>Metazoa</taxon>
        <taxon>Ecdysozoa</taxon>
        <taxon>Arthropoda</taxon>
        <taxon>Chelicerata</taxon>
        <taxon>Arachnida</taxon>
        <taxon>Acari</taxon>
        <taxon>Parasitiformes</taxon>
        <taxon>Ixodida</taxon>
        <taxon>Ixodoidea</taxon>
        <taxon>Ixodidae</taxon>
        <taxon>Rhipicephalinae</taxon>
        <taxon>Rhipicephalus</taxon>
        <taxon>Rhipicephalus</taxon>
    </lineage>
</organism>
<feature type="transmembrane region" description="Helical" evidence="1">
    <location>
        <begin position="32"/>
        <end position="49"/>
    </location>
</feature>
<keyword evidence="1" id="KW-0812">Transmembrane</keyword>
<feature type="transmembrane region" description="Helical" evidence="1">
    <location>
        <begin position="61"/>
        <end position="81"/>
    </location>
</feature>
<dbReference type="InterPro" id="IPR002970">
    <property type="entry name" value="Tick_his-bd"/>
</dbReference>
<dbReference type="InterPro" id="IPR012674">
    <property type="entry name" value="Calycin"/>
</dbReference>
<reference evidence="2" key="1">
    <citation type="journal article" date="2017" name="Parasit. Vectors">
        <title>Sialotranscriptomics of Rhipicephalus zambeziensis reveals intricate expression profiles of secretory proteins and suggests tight temporal transcriptional regulation during blood-feeding.</title>
        <authorList>
            <person name="de Castro M.H."/>
            <person name="de Klerk D."/>
            <person name="Pienaar R."/>
            <person name="Rees D.J.G."/>
            <person name="Mans B.J."/>
        </authorList>
    </citation>
    <scope>NUCLEOTIDE SEQUENCE</scope>
    <source>
        <tissue evidence="2">Salivary glands</tissue>
    </source>
</reference>
<dbReference type="Gene3D" id="2.40.128.20">
    <property type="match status" value="1"/>
</dbReference>
<keyword evidence="1" id="KW-0472">Membrane</keyword>
<dbReference type="GO" id="GO:0043176">
    <property type="term" value="F:amine binding"/>
    <property type="evidence" value="ECO:0007669"/>
    <property type="project" value="InterPro"/>
</dbReference>
<dbReference type="Pfam" id="PF02098">
    <property type="entry name" value="His_binding"/>
    <property type="match status" value="1"/>
</dbReference>